<dbReference type="PANTHER" id="PTHR36978:SF4">
    <property type="entry name" value="P-LOOP CONTAINING NUCLEOSIDE TRIPHOSPHATE HYDROLASE PROTEIN"/>
    <property type="match status" value="1"/>
</dbReference>
<feature type="non-terminal residue" evidence="1">
    <location>
        <position position="1"/>
    </location>
</feature>
<dbReference type="OrthoDB" id="408152at2759"/>
<accession>A0A9P8YL14</accession>
<dbReference type="AlphaFoldDB" id="A0A9P8YL14"/>
<dbReference type="GeneID" id="70178433"/>
<sequence>IGVDRRKCSRQVPFEVISAGFPRTGTASMQEALTILGYPTYHFSSLLTNLRDADMWLPALDAKFFSRDHSIAYPKDDVGSRKAPSIGKKDFDQLLGHVSASTDVPGCLFWEELLDAYGPDVKVVLVDRDLDTWQRSFDGLVDGIMNPFVRHVLATLDPFIVGRVSGVGVGWIRAITGTTDTALAKQRAREAYQKHYAQVRKAVPKDRLLEYRLGSGWEPLCEFLGRPVPDCEFPHVNEAKAL</sequence>
<organism evidence="1 2">
    <name type="scientific">Microdochium trichocladiopsis</name>
    <dbReference type="NCBI Taxonomy" id="1682393"/>
    <lineage>
        <taxon>Eukaryota</taxon>
        <taxon>Fungi</taxon>
        <taxon>Dikarya</taxon>
        <taxon>Ascomycota</taxon>
        <taxon>Pezizomycotina</taxon>
        <taxon>Sordariomycetes</taxon>
        <taxon>Xylariomycetidae</taxon>
        <taxon>Xylariales</taxon>
        <taxon>Microdochiaceae</taxon>
        <taxon>Microdochium</taxon>
    </lineage>
</organism>
<proteinExistence type="predicted"/>
<name>A0A9P8YL14_9PEZI</name>
<evidence type="ECO:0000313" key="2">
    <source>
        <dbReference type="Proteomes" id="UP000756346"/>
    </source>
</evidence>
<feature type="non-terminal residue" evidence="1">
    <location>
        <position position="242"/>
    </location>
</feature>
<protein>
    <recommendedName>
        <fullName evidence="3">P-loop containing nucleoside triphosphate hydrolase protein</fullName>
    </recommendedName>
</protein>
<gene>
    <name evidence="1" type="ORF">B0I36DRAFT_209608</name>
</gene>
<keyword evidence="2" id="KW-1185">Reference proteome</keyword>
<dbReference type="RefSeq" id="XP_046019531.1">
    <property type="nucleotide sequence ID" value="XM_046148887.1"/>
</dbReference>
<reference evidence="1" key="1">
    <citation type="journal article" date="2021" name="Nat. Commun.">
        <title>Genetic determinants of endophytism in the Arabidopsis root mycobiome.</title>
        <authorList>
            <person name="Mesny F."/>
            <person name="Miyauchi S."/>
            <person name="Thiergart T."/>
            <person name="Pickel B."/>
            <person name="Atanasova L."/>
            <person name="Karlsson M."/>
            <person name="Huettel B."/>
            <person name="Barry K.W."/>
            <person name="Haridas S."/>
            <person name="Chen C."/>
            <person name="Bauer D."/>
            <person name="Andreopoulos W."/>
            <person name="Pangilinan J."/>
            <person name="LaButti K."/>
            <person name="Riley R."/>
            <person name="Lipzen A."/>
            <person name="Clum A."/>
            <person name="Drula E."/>
            <person name="Henrissat B."/>
            <person name="Kohler A."/>
            <person name="Grigoriev I.V."/>
            <person name="Martin F.M."/>
            <person name="Hacquard S."/>
        </authorList>
    </citation>
    <scope>NUCLEOTIDE SEQUENCE</scope>
    <source>
        <strain evidence="1">MPI-CAGE-CH-0230</strain>
    </source>
</reference>
<evidence type="ECO:0008006" key="3">
    <source>
        <dbReference type="Google" id="ProtNLM"/>
    </source>
</evidence>
<dbReference type="InterPro" id="IPR040632">
    <property type="entry name" value="Sulfotransfer_4"/>
</dbReference>
<dbReference type="Gene3D" id="3.40.50.300">
    <property type="entry name" value="P-loop containing nucleotide triphosphate hydrolases"/>
    <property type="match status" value="1"/>
</dbReference>
<dbReference type="InterPro" id="IPR027417">
    <property type="entry name" value="P-loop_NTPase"/>
</dbReference>
<evidence type="ECO:0000313" key="1">
    <source>
        <dbReference type="EMBL" id="KAH7041476.1"/>
    </source>
</evidence>
<dbReference type="PANTHER" id="PTHR36978">
    <property type="entry name" value="P-LOOP CONTAINING NUCLEOTIDE TRIPHOSPHATE HYDROLASE"/>
    <property type="match status" value="1"/>
</dbReference>
<dbReference type="Proteomes" id="UP000756346">
    <property type="component" value="Unassembled WGS sequence"/>
</dbReference>
<dbReference type="Pfam" id="PF17784">
    <property type="entry name" value="Sulfotransfer_4"/>
    <property type="match status" value="1"/>
</dbReference>
<comment type="caution">
    <text evidence="1">The sequence shown here is derived from an EMBL/GenBank/DDBJ whole genome shotgun (WGS) entry which is preliminary data.</text>
</comment>
<dbReference type="SUPFAM" id="SSF52540">
    <property type="entry name" value="P-loop containing nucleoside triphosphate hydrolases"/>
    <property type="match status" value="1"/>
</dbReference>
<dbReference type="EMBL" id="JAGTJQ010000001">
    <property type="protein sequence ID" value="KAH7041476.1"/>
    <property type="molecule type" value="Genomic_DNA"/>
</dbReference>